<name>A0ABV8JW09_9BACL</name>
<dbReference type="RefSeq" id="WP_377717809.1">
    <property type="nucleotide sequence ID" value="NZ_JBHSAM010000014.1"/>
</dbReference>
<feature type="region of interest" description="Disordered" evidence="1">
    <location>
        <begin position="33"/>
        <end position="52"/>
    </location>
</feature>
<dbReference type="Proteomes" id="UP001595715">
    <property type="component" value="Unassembled WGS sequence"/>
</dbReference>
<dbReference type="EMBL" id="JBHSAM010000014">
    <property type="protein sequence ID" value="MFC4099118.1"/>
    <property type="molecule type" value="Genomic_DNA"/>
</dbReference>
<sequence length="52" mass="5501">MTASNENSGLPTSEPASLEQIMAEIEINLEGKRSITNVPGSSVLDAPEMDEP</sequence>
<reference evidence="3" key="1">
    <citation type="journal article" date="2019" name="Int. J. Syst. Evol. Microbiol.">
        <title>The Global Catalogue of Microorganisms (GCM) 10K type strain sequencing project: providing services to taxonomists for standard genome sequencing and annotation.</title>
        <authorList>
            <consortium name="The Broad Institute Genomics Platform"/>
            <consortium name="The Broad Institute Genome Sequencing Center for Infectious Disease"/>
            <person name="Wu L."/>
            <person name="Ma J."/>
        </authorList>
    </citation>
    <scope>NUCLEOTIDE SEQUENCE [LARGE SCALE GENOMIC DNA]</scope>
    <source>
        <strain evidence="3">IBRC-M 10987</strain>
    </source>
</reference>
<proteinExistence type="predicted"/>
<evidence type="ECO:0000313" key="2">
    <source>
        <dbReference type="EMBL" id="MFC4099118.1"/>
    </source>
</evidence>
<protein>
    <submittedName>
        <fullName evidence="2">Uncharacterized protein</fullName>
    </submittedName>
</protein>
<comment type="caution">
    <text evidence="2">The sequence shown here is derived from an EMBL/GenBank/DDBJ whole genome shotgun (WGS) entry which is preliminary data.</text>
</comment>
<keyword evidence="3" id="KW-1185">Reference proteome</keyword>
<gene>
    <name evidence="2" type="ORF">ACFOZ8_05535</name>
</gene>
<organism evidence="2 3">
    <name type="scientific">Paenibacillus xanthanilyticus</name>
    <dbReference type="NCBI Taxonomy" id="1783531"/>
    <lineage>
        <taxon>Bacteria</taxon>
        <taxon>Bacillati</taxon>
        <taxon>Bacillota</taxon>
        <taxon>Bacilli</taxon>
        <taxon>Bacillales</taxon>
        <taxon>Paenibacillaceae</taxon>
        <taxon>Paenibacillus</taxon>
    </lineage>
</organism>
<evidence type="ECO:0000256" key="1">
    <source>
        <dbReference type="SAM" id="MobiDB-lite"/>
    </source>
</evidence>
<accession>A0ABV8JW09</accession>
<evidence type="ECO:0000313" key="3">
    <source>
        <dbReference type="Proteomes" id="UP001595715"/>
    </source>
</evidence>